<dbReference type="NCBIfam" id="TIGR00254">
    <property type="entry name" value="GGDEF"/>
    <property type="match status" value="1"/>
</dbReference>
<dbReference type="CDD" id="cd00130">
    <property type="entry name" value="PAS"/>
    <property type="match status" value="1"/>
</dbReference>
<dbReference type="CDD" id="cd01949">
    <property type="entry name" value="GGDEF"/>
    <property type="match status" value="1"/>
</dbReference>
<dbReference type="PROSITE" id="PS50113">
    <property type="entry name" value="PAC"/>
    <property type="match status" value="1"/>
</dbReference>
<proteinExistence type="predicted"/>
<dbReference type="InterPro" id="IPR000014">
    <property type="entry name" value="PAS"/>
</dbReference>
<dbReference type="EMBL" id="ALAN01000058">
    <property type="protein sequence ID" value="ETI69175.1"/>
    <property type="molecule type" value="Genomic_DNA"/>
</dbReference>
<dbReference type="Proteomes" id="UP000018877">
    <property type="component" value="Unassembled WGS sequence"/>
</dbReference>
<keyword evidence="1" id="KW-1133">Transmembrane helix</keyword>
<dbReference type="Gene3D" id="3.30.70.270">
    <property type="match status" value="1"/>
</dbReference>
<evidence type="ECO:0000313" key="6">
    <source>
        <dbReference type="Proteomes" id="UP000018877"/>
    </source>
</evidence>
<evidence type="ECO:0000313" key="5">
    <source>
        <dbReference type="EMBL" id="ETI69175.1"/>
    </source>
</evidence>
<dbReference type="InterPro" id="IPR013767">
    <property type="entry name" value="PAS_fold"/>
</dbReference>
<dbReference type="RefSeq" id="WP_024027950.1">
    <property type="nucleotide sequence ID" value="NZ_ALAN01000058.1"/>
</dbReference>
<feature type="domain" description="PAC" evidence="3">
    <location>
        <begin position="112"/>
        <end position="164"/>
    </location>
</feature>
<dbReference type="InterPro" id="IPR029787">
    <property type="entry name" value="Nucleotide_cyclase"/>
</dbReference>
<evidence type="ECO:0000259" key="3">
    <source>
        <dbReference type="PROSITE" id="PS50113"/>
    </source>
</evidence>
<protein>
    <submittedName>
        <fullName evidence="5">Diguanylate cyclase/phosphodiesterase</fullName>
    </submittedName>
</protein>
<comment type="caution">
    <text evidence="5">The sequence shown here is derived from an EMBL/GenBank/DDBJ whole genome shotgun (WGS) entry which is preliminary data.</text>
</comment>
<dbReference type="SUPFAM" id="SSF55073">
    <property type="entry name" value="Nucleotide cyclase"/>
    <property type="match status" value="1"/>
</dbReference>
<keyword evidence="6" id="KW-1185">Reference proteome</keyword>
<dbReference type="InterPro" id="IPR000700">
    <property type="entry name" value="PAS-assoc_C"/>
</dbReference>
<evidence type="ECO:0000259" key="4">
    <source>
        <dbReference type="PROSITE" id="PS50887"/>
    </source>
</evidence>
<dbReference type="InterPro" id="IPR000160">
    <property type="entry name" value="GGDEF_dom"/>
</dbReference>
<dbReference type="GO" id="GO:0006355">
    <property type="term" value="P:regulation of DNA-templated transcription"/>
    <property type="evidence" value="ECO:0007669"/>
    <property type="project" value="InterPro"/>
</dbReference>
<dbReference type="InterPro" id="IPR052155">
    <property type="entry name" value="Biofilm_reg_signaling"/>
</dbReference>
<dbReference type="SMART" id="SM00267">
    <property type="entry name" value="GGDEF"/>
    <property type="match status" value="1"/>
</dbReference>
<dbReference type="SMART" id="SM00091">
    <property type="entry name" value="PAS"/>
    <property type="match status" value="1"/>
</dbReference>
<feature type="domain" description="GGDEF" evidence="4">
    <location>
        <begin position="196"/>
        <end position="329"/>
    </location>
</feature>
<dbReference type="InterPro" id="IPR043128">
    <property type="entry name" value="Rev_trsase/Diguanyl_cyclase"/>
</dbReference>
<gene>
    <name evidence="5" type="ORF">BAVI_08751</name>
</gene>
<name>A0AB94IQ20_9BACI</name>
<dbReference type="AlphaFoldDB" id="A0AB94IQ20"/>
<dbReference type="InterPro" id="IPR001610">
    <property type="entry name" value="PAC"/>
</dbReference>
<dbReference type="PROSITE" id="PS50887">
    <property type="entry name" value="GGDEF"/>
    <property type="match status" value="1"/>
</dbReference>
<dbReference type="SUPFAM" id="SSF55785">
    <property type="entry name" value="PYP-like sensor domain (PAS domain)"/>
    <property type="match status" value="1"/>
</dbReference>
<accession>A0AB94IQ20</accession>
<dbReference type="SMART" id="SM00086">
    <property type="entry name" value="PAC"/>
    <property type="match status" value="1"/>
</dbReference>
<dbReference type="PROSITE" id="PS50112">
    <property type="entry name" value="PAS"/>
    <property type="match status" value="1"/>
</dbReference>
<dbReference type="PANTHER" id="PTHR44757:SF2">
    <property type="entry name" value="BIOFILM ARCHITECTURE MAINTENANCE PROTEIN MBAA"/>
    <property type="match status" value="1"/>
</dbReference>
<dbReference type="Gene3D" id="3.30.450.20">
    <property type="entry name" value="PAS domain"/>
    <property type="match status" value="1"/>
</dbReference>
<dbReference type="InterPro" id="IPR035965">
    <property type="entry name" value="PAS-like_dom_sf"/>
</dbReference>
<evidence type="ECO:0000256" key="1">
    <source>
        <dbReference type="SAM" id="Phobius"/>
    </source>
</evidence>
<feature type="domain" description="PAS" evidence="2">
    <location>
        <begin position="40"/>
        <end position="99"/>
    </location>
</feature>
<keyword evidence="1" id="KW-0472">Membrane</keyword>
<organism evidence="5 6">
    <name type="scientific">Neobacillus vireti LMG 21834</name>
    <dbReference type="NCBI Taxonomy" id="1131730"/>
    <lineage>
        <taxon>Bacteria</taxon>
        <taxon>Bacillati</taxon>
        <taxon>Bacillota</taxon>
        <taxon>Bacilli</taxon>
        <taxon>Bacillales</taxon>
        <taxon>Bacillaceae</taxon>
        <taxon>Neobacillus</taxon>
    </lineage>
</organism>
<dbReference type="NCBIfam" id="TIGR00229">
    <property type="entry name" value="sensory_box"/>
    <property type="match status" value="1"/>
</dbReference>
<reference evidence="5 6" key="1">
    <citation type="journal article" date="2014" name="Environ. Microbiol.">
        <title>The nitrate-ammonifying and nosZ-carrying bacterium Bacillus vireti is a potent source and sink for nitric and nitrous oxide under high nitrate conditions.</title>
        <authorList>
            <person name="Mania D."/>
            <person name="Heylen K."/>
            <person name="van Spanning R.J."/>
            <person name="Frostegard A."/>
        </authorList>
    </citation>
    <scope>NUCLEOTIDE SEQUENCE [LARGE SCALE GENOMIC DNA]</scope>
    <source>
        <strain evidence="5 6">LMG 21834</strain>
    </source>
</reference>
<dbReference type="Pfam" id="PF00989">
    <property type="entry name" value="PAS"/>
    <property type="match status" value="1"/>
</dbReference>
<feature type="transmembrane region" description="Helical" evidence="1">
    <location>
        <begin position="6"/>
        <end position="26"/>
    </location>
</feature>
<dbReference type="Pfam" id="PF00990">
    <property type="entry name" value="GGDEF"/>
    <property type="match status" value="1"/>
</dbReference>
<sequence>MYVFHYYYLVIIFILLVVAFLLGRYFKKKTDKLQTALQATNEQLSSIFTYTSDAINITTVDGVLTYINPAFEQMYGWKKAELIGKPLPIIPAALHGEEQRVRDLLLTGNSVNHWEGSFLRKDGSFLDVEVTVSPLRDAAGTVNGFAAITRDISEKKQYEQKLIELAFYDPLTGAANRRSFYLRLAAAMETAKEENLRFALLYLDCDRFKCVNDSMGHDVGDELLKQFVARIQAILPASATLFRLGGDEFAIIYERPSSDAEITSLADRLLAALRENWLIQGHSFETTCSIGISLFPQDGVSQTALISAADHALYEAKDGGRNLYRFYTND</sequence>
<evidence type="ECO:0000259" key="2">
    <source>
        <dbReference type="PROSITE" id="PS50112"/>
    </source>
</evidence>
<dbReference type="PANTHER" id="PTHR44757">
    <property type="entry name" value="DIGUANYLATE CYCLASE DGCP"/>
    <property type="match status" value="1"/>
</dbReference>
<keyword evidence="1" id="KW-0812">Transmembrane</keyword>